<dbReference type="SUPFAM" id="SSF50249">
    <property type="entry name" value="Nucleic acid-binding proteins"/>
    <property type="match status" value="1"/>
</dbReference>
<dbReference type="PANTHER" id="PTHR14513">
    <property type="entry name" value="PROTECTION OF TELOMERES 1"/>
    <property type="match status" value="1"/>
</dbReference>
<dbReference type="AlphaFoldDB" id="A0ABD3G627"/>
<organism evidence="7 8">
    <name type="scientific">Phytophthora oleae</name>
    <dbReference type="NCBI Taxonomy" id="2107226"/>
    <lineage>
        <taxon>Eukaryota</taxon>
        <taxon>Sar</taxon>
        <taxon>Stramenopiles</taxon>
        <taxon>Oomycota</taxon>
        <taxon>Peronosporomycetes</taxon>
        <taxon>Peronosporales</taxon>
        <taxon>Peronosporaceae</taxon>
        <taxon>Phytophthora</taxon>
    </lineage>
</organism>
<gene>
    <name evidence="7" type="ORF">V7S43_001591</name>
</gene>
<evidence type="ECO:0000256" key="2">
    <source>
        <dbReference type="ARBA" id="ARBA00022454"/>
    </source>
</evidence>
<keyword evidence="8" id="KW-1185">Reference proteome</keyword>
<evidence type="ECO:0000256" key="1">
    <source>
        <dbReference type="ARBA" id="ARBA00004574"/>
    </source>
</evidence>
<evidence type="ECO:0000259" key="6">
    <source>
        <dbReference type="SMART" id="SM00976"/>
    </source>
</evidence>
<protein>
    <recommendedName>
        <fullName evidence="6">Telomeric single stranded DNA binding POT1/Cdc13 domain-containing protein</fullName>
    </recommendedName>
</protein>
<dbReference type="SMART" id="SM00976">
    <property type="entry name" value="Telo_bind"/>
    <property type="match status" value="1"/>
</dbReference>
<accession>A0ABD3G627</accession>
<keyword evidence="2" id="KW-0158">Chromosome</keyword>
<feature type="compositionally biased region" description="Polar residues" evidence="5">
    <location>
        <begin position="509"/>
        <end position="524"/>
    </location>
</feature>
<keyword evidence="4" id="KW-0238">DNA-binding</keyword>
<dbReference type="InterPro" id="IPR057620">
    <property type="entry name" value="POT1A/B-like_OB"/>
</dbReference>
<dbReference type="GO" id="GO:0003677">
    <property type="term" value="F:DNA binding"/>
    <property type="evidence" value="ECO:0007669"/>
    <property type="project" value="UniProtKB-KW"/>
</dbReference>
<dbReference type="Proteomes" id="UP001632037">
    <property type="component" value="Unassembled WGS sequence"/>
</dbReference>
<reference evidence="7 8" key="1">
    <citation type="submission" date="2024-09" db="EMBL/GenBank/DDBJ databases">
        <title>Genome sequencing and assembly of Phytophthora oleae, isolate VK10A, causative agent of rot of olive drupes.</title>
        <authorList>
            <person name="Conti Taguali S."/>
            <person name="Riolo M."/>
            <person name="La Spada F."/>
            <person name="Cacciola S.O."/>
            <person name="Dionisio G."/>
        </authorList>
    </citation>
    <scope>NUCLEOTIDE SEQUENCE [LARGE SCALE GENOMIC DNA]</scope>
    <source>
        <strain evidence="7 8">VK10A</strain>
    </source>
</reference>
<evidence type="ECO:0000256" key="4">
    <source>
        <dbReference type="ARBA" id="ARBA00023125"/>
    </source>
</evidence>
<dbReference type="GO" id="GO:0000781">
    <property type="term" value="C:chromosome, telomeric region"/>
    <property type="evidence" value="ECO:0007669"/>
    <property type="project" value="UniProtKB-SubCell"/>
</dbReference>
<evidence type="ECO:0000256" key="3">
    <source>
        <dbReference type="ARBA" id="ARBA00022895"/>
    </source>
</evidence>
<evidence type="ECO:0000313" key="7">
    <source>
        <dbReference type="EMBL" id="KAL3673904.1"/>
    </source>
</evidence>
<dbReference type="PANTHER" id="PTHR14513:SF0">
    <property type="entry name" value="PROTECTION OF TELOMERES PROTEIN 1"/>
    <property type="match status" value="1"/>
</dbReference>
<comment type="subcellular location">
    <subcellularLocation>
        <location evidence="1">Chromosome</location>
        <location evidence="1">Telomere</location>
    </subcellularLocation>
</comment>
<proteinExistence type="predicted"/>
<evidence type="ECO:0000313" key="8">
    <source>
        <dbReference type="Proteomes" id="UP001632037"/>
    </source>
</evidence>
<dbReference type="Gene3D" id="2.40.50.140">
    <property type="entry name" value="Nucleic acid-binding proteins"/>
    <property type="match status" value="1"/>
</dbReference>
<feature type="compositionally biased region" description="Low complexity" evidence="5">
    <location>
        <begin position="497"/>
        <end position="508"/>
    </location>
</feature>
<feature type="domain" description="Telomeric single stranded DNA binding POT1/Cdc13" evidence="6">
    <location>
        <begin position="202"/>
        <end position="336"/>
    </location>
</feature>
<name>A0ABD3G627_9STRA</name>
<keyword evidence="3" id="KW-0779">Telomere</keyword>
<comment type="caution">
    <text evidence="7">The sequence shown here is derived from an EMBL/GenBank/DDBJ whole genome shotgun (WGS) entry which is preliminary data.</text>
</comment>
<dbReference type="InterPro" id="IPR011564">
    <property type="entry name" value="Telomer_end-bd_POT1/Cdc13"/>
</dbReference>
<dbReference type="Pfam" id="PF02765">
    <property type="entry name" value="POT1"/>
    <property type="match status" value="1"/>
</dbReference>
<feature type="region of interest" description="Disordered" evidence="5">
    <location>
        <begin position="497"/>
        <end position="524"/>
    </location>
</feature>
<sequence>MANFTGIVKRAYPLQALDPKAPDGGELGTFGPGVGPCGLEASRLMIAVLENRTTFETFQVFFYDKWADKVKFLKRHYKLKISGLGLVQLQWEAGAETEERVQCIVVAEKSLLRKTLHRQPRLFTYPHGIGIQVAYEEPQCLPESDQLVYLPSKKIVSKDQISRSVAPKRKPLFGVQAPPRKKLNNGKRALEKATISSPAYRYSALSELVDGYADIYGVVVNMTLPKTTSGRDLCMTVSVTDETCPTREKAIQINVFYPTIDKMPKITCVGDIIRFHKVRIQRYQENIQGVSMSKLTRHLVLRECSGGKLEQLTCSETWTFEPSDEKRTRELIKWSRTSLAEDTTLPPGCQQAPKLLADLKSAEGFVDLVVRVLYLDDSDEPVRLIVWDGSGNAADSDPILEQTLRDKNVPVPAKGLLMEVIMSSCWSLVRDMGFVKGILTWCRFRNLTIAIDEPIPGAPVVPGRLEILRFREGTSIMLMPDFTLDVQHRISLLNGSTGTTAASTRANTQAKSQLPSPSHKPTTSRSVVAATVIPDHIQNKIPVTPLREILNSPKSPRKFHCLARVRSIWPADIEKICKLKPDSSSEFQYSFALTVEEGNDSLNVIVYGKDAEHFLHGIPPCDLTKSTSSKTLLEKRLAALLNSPNGFHWCIKSYSVSLPPGHSAEPRTAVRYRLFDTLLQCS</sequence>
<dbReference type="InterPro" id="IPR028389">
    <property type="entry name" value="POT1"/>
</dbReference>
<dbReference type="InterPro" id="IPR012340">
    <property type="entry name" value="NA-bd_OB-fold"/>
</dbReference>
<dbReference type="Pfam" id="PF25507">
    <property type="entry name" value="OB_POT1A"/>
    <property type="match status" value="1"/>
</dbReference>
<dbReference type="EMBL" id="JBIMZQ010000002">
    <property type="protein sequence ID" value="KAL3673904.1"/>
    <property type="molecule type" value="Genomic_DNA"/>
</dbReference>
<evidence type="ECO:0000256" key="5">
    <source>
        <dbReference type="SAM" id="MobiDB-lite"/>
    </source>
</evidence>